<comment type="caution">
    <text evidence="1">The sequence shown here is derived from an EMBL/GenBank/DDBJ whole genome shotgun (WGS) entry which is preliminary data.</text>
</comment>
<keyword evidence="2" id="KW-1185">Reference proteome</keyword>
<organism evidence="1 2">
    <name type="scientific">Dioscorea alata</name>
    <name type="common">Purple yam</name>
    <dbReference type="NCBI Taxonomy" id="55571"/>
    <lineage>
        <taxon>Eukaryota</taxon>
        <taxon>Viridiplantae</taxon>
        <taxon>Streptophyta</taxon>
        <taxon>Embryophyta</taxon>
        <taxon>Tracheophyta</taxon>
        <taxon>Spermatophyta</taxon>
        <taxon>Magnoliopsida</taxon>
        <taxon>Liliopsida</taxon>
        <taxon>Dioscoreales</taxon>
        <taxon>Dioscoreaceae</taxon>
        <taxon>Dioscorea</taxon>
    </lineage>
</organism>
<gene>
    <name evidence="1" type="ORF">IHE45_04G081700</name>
</gene>
<dbReference type="EMBL" id="CM037014">
    <property type="protein sequence ID" value="KAH7686095.1"/>
    <property type="molecule type" value="Genomic_DNA"/>
</dbReference>
<evidence type="ECO:0000313" key="1">
    <source>
        <dbReference type="EMBL" id="KAH7686095.1"/>
    </source>
</evidence>
<name>A0ACB7WDH9_DIOAL</name>
<reference evidence="2" key="1">
    <citation type="journal article" date="2022" name="Nat. Commun.">
        <title>Chromosome evolution and the genetic basis of agronomically important traits in greater yam.</title>
        <authorList>
            <person name="Bredeson J.V."/>
            <person name="Lyons J.B."/>
            <person name="Oniyinde I.O."/>
            <person name="Okereke N.R."/>
            <person name="Kolade O."/>
            <person name="Nnabue I."/>
            <person name="Nwadili C.O."/>
            <person name="Hribova E."/>
            <person name="Parker M."/>
            <person name="Nwogha J."/>
            <person name="Shu S."/>
            <person name="Carlson J."/>
            <person name="Kariba R."/>
            <person name="Muthemba S."/>
            <person name="Knop K."/>
            <person name="Barton G.J."/>
            <person name="Sherwood A.V."/>
            <person name="Lopez-Montes A."/>
            <person name="Asiedu R."/>
            <person name="Jamnadass R."/>
            <person name="Muchugi A."/>
            <person name="Goodstein D."/>
            <person name="Egesi C.N."/>
            <person name="Featherston J."/>
            <person name="Asfaw A."/>
            <person name="Simpson G.G."/>
            <person name="Dolezel J."/>
            <person name="Hendre P.S."/>
            <person name="Van Deynze A."/>
            <person name="Kumar P.L."/>
            <person name="Obidiegwu J.E."/>
            <person name="Bhattacharjee R."/>
            <person name="Rokhsar D.S."/>
        </authorList>
    </citation>
    <scope>NUCLEOTIDE SEQUENCE [LARGE SCALE GENOMIC DNA]</scope>
    <source>
        <strain evidence="2">cv. TDa95/00328</strain>
    </source>
</reference>
<dbReference type="Proteomes" id="UP000827976">
    <property type="component" value="Chromosome 4"/>
</dbReference>
<proteinExistence type="predicted"/>
<accession>A0ACB7WDH9</accession>
<evidence type="ECO:0000313" key="2">
    <source>
        <dbReference type="Proteomes" id="UP000827976"/>
    </source>
</evidence>
<protein>
    <submittedName>
        <fullName evidence="1">Multi antimicrobial extrusion protein</fullName>
    </submittedName>
</protein>
<sequence>MVDELGVGDRINRRHHIVIEAKKQLWLSGPLIIANILEKLIQVVSLMFVGHLGELPLSGASMAVSFAAVTGFSLLLGMGSALDTLCGQAFGAKQYYLLGIYLQRAMLILSLVSIPLAFIWAFTGNILKAIGQDKEISLAATTYARYMIPVIFAYALLQCHQKFLQAQNIVFPMMLCSAFTIIFHIFLCWVLVFKLRIGFKGAAIANSVSYWISVTIIIIYVRLSPRCKETWTGFSKDALHDISSFLKLAIPSALMICLEFWTFEALVLMSGFLPNPKLETSVLAICLNSSTLAFMIPFGIGASVSTRVSNELGAGQPRNAWLAVIVGEIIAISEGVVVGSALIFGRHIWGKLFSNEKDVVNYIAKMMPFLALSNFIDATQSVLTGTARGCGWQKLGAIVNFGAYYVIGIPSSILLAFKFHLKGKGLWLGIIFALFVQVVLLLGITLCTNWEKEANKAVERVNNSIDIHLSNINQGEEERRSDNGH</sequence>